<dbReference type="RefSeq" id="WP_391932771.1">
    <property type="nucleotide sequence ID" value="NZ_JBIBSM010000001.1"/>
</dbReference>
<evidence type="ECO:0000313" key="3">
    <source>
        <dbReference type="Proteomes" id="UP001603013"/>
    </source>
</evidence>
<gene>
    <name evidence="2" type="ORF">ACF05T_02665</name>
</gene>
<accession>A0ABW6Y5G2</accession>
<feature type="transmembrane region" description="Helical" evidence="1">
    <location>
        <begin position="31"/>
        <end position="51"/>
    </location>
</feature>
<keyword evidence="1" id="KW-1133">Transmembrane helix</keyword>
<keyword evidence="3" id="KW-1185">Reference proteome</keyword>
<proteinExistence type="predicted"/>
<keyword evidence="1" id="KW-0472">Membrane</keyword>
<keyword evidence="1" id="KW-0812">Transmembrane</keyword>
<organism evidence="2 3">
    <name type="scientific">Streptomyces lateritius</name>
    <dbReference type="NCBI Taxonomy" id="67313"/>
    <lineage>
        <taxon>Bacteria</taxon>
        <taxon>Bacillati</taxon>
        <taxon>Actinomycetota</taxon>
        <taxon>Actinomycetes</taxon>
        <taxon>Kitasatosporales</taxon>
        <taxon>Streptomycetaceae</taxon>
        <taxon>Streptomyces</taxon>
    </lineage>
</organism>
<sequence>MTTTRRGVDSDSLRPQIELRWGGLHVIVQHVPAWFVALITTAGGVAGTWWAQR</sequence>
<protein>
    <submittedName>
        <fullName evidence="2">Uncharacterized protein</fullName>
    </submittedName>
</protein>
<dbReference type="Proteomes" id="UP001603013">
    <property type="component" value="Unassembled WGS sequence"/>
</dbReference>
<comment type="caution">
    <text evidence="2">The sequence shown here is derived from an EMBL/GenBank/DDBJ whole genome shotgun (WGS) entry which is preliminary data.</text>
</comment>
<dbReference type="EMBL" id="JBIBSM010000001">
    <property type="protein sequence ID" value="MFF8275010.1"/>
    <property type="molecule type" value="Genomic_DNA"/>
</dbReference>
<name>A0ABW6Y5G2_9ACTN</name>
<evidence type="ECO:0000313" key="2">
    <source>
        <dbReference type="EMBL" id="MFF8275010.1"/>
    </source>
</evidence>
<reference evidence="2 3" key="1">
    <citation type="submission" date="2024-10" db="EMBL/GenBank/DDBJ databases">
        <title>The Natural Products Discovery Center: Release of the First 8490 Sequenced Strains for Exploring Actinobacteria Biosynthetic Diversity.</title>
        <authorList>
            <person name="Kalkreuter E."/>
            <person name="Kautsar S.A."/>
            <person name="Yang D."/>
            <person name="Bader C.D."/>
            <person name="Teijaro C.N."/>
            <person name="Fluegel L."/>
            <person name="Davis C.M."/>
            <person name="Simpson J.R."/>
            <person name="Lauterbach L."/>
            <person name="Steele A.D."/>
            <person name="Gui C."/>
            <person name="Meng S."/>
            <person name="Li G."/>
            <person name="Viehrig K."/>
            <person name="Ye F."/>
            <person name="Su P."/>
            <person name="Kiefer A.F."/>
            <person name="Nichols A."/>
            <person name="Cepeda A.J."/>
            <person name="Yan W."/>
            <person name="Fan B."/>
            <person name="Jiang Y."/>
            <person name="Adhikari A."/>
            <person name="Zheng C.-J."/>
            <person name="Schuster L."/>
            <person name="Cowan T.M."/>
            <person name="Smanski M.J."/>
            <person name="Chevrette M.G."/>
            <person name="De Carvalho L.P.S."/>
            <person name="Shen B."/>
        </authorList>
    </citation>
    <scope>NUCLEOTIDE SEQUENCE [LARGE SCALE GENOMIC DNA]</scope>
    <source>
        <strain evidence="2 3">NPDC015755</strain>
    </source>
</reference>
<evidence type="ECO:0000256" key="1">
    <source>
        <dbReference type="SAM" id="Phobius"/>
    </source>
</evidence>